<protein>
    <recommendedName>
        <fullName evidence="3">AMP-activated protein kinase glycogen-binding domain-containing protein</fullName>
    </recommendedName>
</protein>
<dbReference type="Proteomes" id="UP000650833">
    <property type="component" value="Unassembled WGS sequence"/>
</dbReference>
<dbReference type="GO" id="GO:0019901">
    <property type="term" value="F:protein kinase binding"/>
    <property type="evidence" value="ECO:0007669"/>
    <property type="project" value="TreeGrafter"/>
</dbReference>
<gene>
    <name evidence="4" type="ORF">INT46_010273</name>
</gene>
<accession>A0A8H7QWJ1</accession>
<feature type="domain" description="AMP-activated protein kinase glycogen-binding" evidence="3">
    <location>
        <begin position="212"/>
        <end position="292"/>
    </location>
</feature>
<evidence type="ECO:0000313" key="5">
    <source>
        <dbReference type="Proteomes" id="UP000650833"/>
    </source>
</evidence>
<dbReference type="OrthoDB" id="5873279at2759"/>
<dbReference type="PANTHER" id="PTHR10343">
    <property type="entry name" value="5'-AMP-ACTIVATED PROTEIN KINASE , BETA SUBUNIT"/>
    <property type="match status" value="1"/>
</dbReference>
<evidence type="ECO:0000259" key="3">
    <source>
        <dbReference type="Pfam" id="PF16561"/>
    </source>
</evidence>
<dbReference type="AlphaFoldDB" id="A0A8H7QWJ1"/>
<dbReference type="CDD" id="cd02859">
    <property type="entry name" value="E_set_AMPKbeta_like_N"/>
    <property type="match status" value="1"/>
</dbReference>
<comment type="similarity">
    <text evidence="1">Belongs to the CRP1/MDG1 family.</text>
</comment>
<feature type="compositionally biased region" description="Basic and acidic residues" evidence="2">
    <location>
        <begin position="108"/>
        <end position="118"/>
    </location>
</feature>
<dbReference type="GO" id="GO:0005737">
    <property type="term" value="C:cytoplasm"/>
    <property type="evidence" value="ECO:0007669"/>
    <property type="project" value="TreeGrafter"/>
</dbReference>
<feature type="region of interest" description="Disordered" evidence="2">
    <location>
        <begin position="90"/>
        <end position="197"/>
    </location>
</feature>
<sequence length="305" mass="34390">MRDWLALPINTNAGGNPSSSSSSVKNIVSSDESITTDEDEYRYDIIHESASAEEELEVTECNNEGQNEELSTWLSILNVFGVAKNIKKKSSSSSSLSSSSTSSFSVKKSREIIPKPENDVPIDESLEDESIREEESHDDFEEESHDGFEEDEDEDEEEEEEETTHLQRTMSSSSIASSTDTDNSTPASSQIMRSTSTPSKYYHAMTMSKITNVKICWNHGGKKVQVTGEFDNWSVSVDMVKDTEKSDCHVIDIPMDLSKDIEFKFIVDGEWRYANDLPHRTDWRGNINNVVYKKEKHLATTLVNE</sequence>
<dbReference type="PANTHER" id="PTHR10343:SF81">
    <property type="entry name" value="CRUCIFORM DNA-RECOGNIZING PROTEIN 1-RELATED"/>
    <property type="match status" value="1"/>
</dbReference>
<name>A0A8H7QWJ1_9FUNG</name>
<evidence type="ECO:0000313" key="4">
    <source>
        <dbReference type="EMBL" id="KAG2199033.1"/>
    </source>
</evidence>
<dbReference type="Pfam" id="PF16561">
    <property type="entry name" value="AMPK1_CBM"/>
    <property type="match status" value="1"/>
</dbReference>
<dbReference type="SUPFAM" id="SSF81296">
    <property type="entry name" value="E set domains"/>
    <property type="match status" value="1"/>
</dbReference>
<dbReference type="InterPro" id="IPR013783">
    <property type="entry name" value="Ig-like_fold"/>
</dbReference>
<dbReference type="GO" id="GO:0005634">
    <property type="term" value="C:nucleus"/>
    <property type="evidence" value="ECO:0007669"/>
    <property type="project" value="TreeGrafter"/>
</dbReference>
<evidence type="ECO:0000256" key="1">
    <source>
        <dbReference type="ARBA" id="ARBA00038216"/>
    </source>
</evidence>
<dbReference type="GO" id="GO:0007165">
    <property type="term" value="P:signal transduction"/>
    <property type="evidence" value="ECO:0007669"/>
    <property type="project" value="TreeGrafter"/>
</dbReference>
<dbReference type="InterPro" id="IPR050827">
    <property type="entry name" value="CRP1_MDG1_kinase"/>
</dbReference>
<keyword evidence="5" id="KW-1185">Reference proteome</keyword>
<evidence type="ECO:0000256" key="2">
    <source>
        <dbReference type="SAM" id="MobiDB-lite"/>
    </source>
</evidence>
<dbReference type="Gene3D" id="2.60.40.10">
    <property type="entry name" value="Immunoglobulins"/>
    <property type="match status" value="1"/>
</dbReference>
<feature type="region of interest" description="Disordered" evidence="2">
    <location>
        <begin position="1"/>
        <end position="41"/>
    </location>
</feature>
<dbReference type="InterPro" id="IPR014756">
    <property type="entry name" value="Ig_E-set"/>
</dbReference>
<reference evidence="4" key="1">
    <citation type="submission" date="2020-12" db="EMBL/GenBank/DDBJ databases">
        <title>Metabolic potential, ecology and presence of endohyphal bacteria is reflected in genomic diversity of Mucoromycotina.</title>
        <authorList>
            <person name="Muszewska A."/>
            <person name="Okrasinska A."/>
            <person name="Steczkiewicz K."/>
            <person name="Drgas O."/>
            <person name="Orlowska M."/>
            <person name="Perlinska-Lenart U."/>
            <person name="Aleksandrzak-Piekarczyk T."/>
            <person name="Szatraj K."/>
            <person name="Zielenkiewicz U."/>
            <person name="Pilsyk S."/>
            <person name="Malc E."/>
            <person name="Mieczkowski P."/>
            <person name="Kruszewska J.S."/>
            <person name="Biernat P."/>
            <person name="Pawlowska J."/>
        </authorList>
    </citation>
    <scope>NUCLEOTIDE SEQUENCE</scope>
    <source>
        <strain evidence="4">CBS 226.32</strain>
    </source>
</reference>
<comment type="caution">
    <text evidence="4">The sequence shown here is derived from an EMBL/GenBank/DDBJ whole genome shotgun (WGS) entry which is preliminary data.</text>
</comment>
<proteinExistence type="inferred from homology"/>
<feature type="compositionally biased region" description="Low complexity" evidence="2">
    <location>
        <begin position="169"/>
        <end position="185"/>
    </location>
</feature>
<dbReference type="InterPro" id="IPR032640">
    <property type="entry name" value="AMPK1_CBM"/>
</dbReference>
<organism evidence="4 5">
    <name type="scientific">Mucor plumbeus</name>
    <dbReference type="NCBI Taxonomy" id="97098"/>
    <lineage>
        <taxon>Eukaryota</taxon>
        <taxon>Fungi</taxon>
        <taxon>Fungi incertae sedis</taxon>
        <taxon>Mucoromycota</taxon>
        <taxon>Mucoromycotina</taxon>
        <taxon>Mucoromycetes</taxon>
        <taxon>Mucorales</taxon>
        <taxon>Mucorineae</taxon>
        <taxon>Mucoraceae</taxon>
        <taxon>Mucor</taxon>
    </lineage>
</organism>
<feature type="compositionally biased region" description="Low complexity" evidence="2">
    <location>
        <begin position="91"/>
        <end position="106"/>
    </location>
</feature>
<dbReference type="EMBL" id="JAEPRC010000368">
    <property type="protein sequence ID" value="KAG2199033.1"/>
    <property type="molecule type" value="Genomic_DNA"/>
</dbReference>
<feature type="compositionally biased region" description="Low complexity" evidence="2">
    <location>
        <begin position="18"/>
        <end position="33"/>
    </location>
</feature>
<dbReference type="GO" id="GO:0031588">
    <property type="term" value="C:nucleotide-activated protein kinase complex"/>
    <property type="evidence" value="ECO:0007669"/>
    <property type="project" value="TreeGrafter"/>
</dbReference>
<feature type="compositionally biased region" description="Polar residues" evidence="2">
    <location>
        <begin position="186"/>
        <end position="197"/>
    </location>
</feature>
<feature type="compositionally biased region" description="Acidic residues" evidence="2">
    <location>
        <begin position="120"/>
        <end position="162"/>
    </location>
</feature>